<reference evidence="3" key="1">
    <citation type="journal article" date="2019" name="Int. J. Syst. Evol. Microbiol.">
        <title>The Global Catalogue of Microorganisms (GCM) 10K type strain sequencing project: providing services to taxonomists for standard genome sequencing and annotation.</title>
        <authorList>
            <consortium name="The Broad Institute Genomics Platform"/>
            <consortium name="The Broad Institute Genome Sequencing Center for Infectious Disease"/>
            <person name="Wu L."/>
            <person name="Ma J."/>
        </authorList>
    </citation>
    <scope>NUCLEOTIDE SEQUENCE [LARGE SCALE GENOMIC DNA]</scope>
    <source>
        <strain evidence="3">JCM 10083</strain>
    </source>
</reference>
<evidence type="ECO:0000313" key="2">
    <source>
        <dbReference type="EMBL" id="MFC7605729.1"/>
    </source>
</evidence>
<dbReference type="RefSeq" id="WP_343964745.1">
    <property type="nucleotide sequence ID" value="NZ_BAAAGK010000024.1"/>
</dbReference>
<proteinExistence type="predicted"/>
<feature type="region of interest" description="Disordered" evidence="1">
    <location>
        <begin position="42"/>
        <end position="71"/>
    </location>
</feature>
<evidence type="ECO:0000256" key="1">
    <source>
        <dbReference type="SAM" id="MobiDB-lite"/>
    </source>
</evidence>
<comment type="caution">
    <text evidence="2">The sequence shown here is derived from an EMBL/GenBank/DDBJ whole genome shotgun (WGS) entry which is preliminary data.</text>
</comment>
<keyword evidence="3" id="KW-1185">Reference proteome</keyword>
<dbReference type="EMBL" id="JBHTEE010000001">
    <property type="protein sequence ID" value="MFC7605729.1"/>
    <property type="molecule type" value="Genomic_DNA"/>
</dbReference>
<accession>A0ABW2TBH3</accession>
<dbReference type="Proteomes" id="UP001596514">
    <property type="component" value="Unassembled WGS sequence"/>
</dbReference>
<evidence type="ECO:0000313" key="3">
    <source>
        <dbReference type="Proteomes" id="UP001596514"/>
    </source>
</evidence>
<gene>
    <name evidence="2" type="ORF">ACFQVD_37065</name>
</gene>
<name>A0ABW2TBH3_9ACTN</name>
<protein>
    <submittedName>
        <fullName evidence="2">Uncharacterized protein</fullName>
    </submittedName>
</protein>
<feature type="compositionally biased region" description="Basic and acidic residues" evidence="1">
    <location>
        <begin position="48"/>
        <end position="64"/>
    </location>
</feature>
<sequence>MINYTRPIDETPTCGCGALLEEGQFLCRKCRARECWIRRQGARRTTTKRREETRRPANRPRDITRAGVSWT</sequence>
<organism evidence="2 3">
    <name type="scientific">Streptosporangium amethystogenes subsp. fukuiense</name>
    <dbReference type="NCBI Taxonomy" id="698418"/>
    <lineage>
        <taxon>Bacteria</taxon>
        <taxon>Bacillati</taxon>
        <taxon>Actinomycetota</taxon>
        <taxon>Actinomycetes</taxon>
        <taxon>Streptosporangiales</taxon>
        <taxon>Streptosporangiaceae</taxon>
        <taxon>Streptosporangium</taxon>
    </lineage>
</organism>